<dbReference type="Gene3D" id="3.40.1260.10">
    <property type="entry name" value="DsrEFH-like"/>
    <property type="match status" value="1"/>
</dbReference>
<dbReference type="SUPFAM" id="SSF75169">
    <property type="entry name" value="DsrEFH-like"/>
    <property type="match status" value="1"/>
</dbReference>
<sequence length="116" mass="12941">MYEYKVVFHIDEMNKWKLLLANVTNLINALEGNPYRIVVVANGEAVKYYDTTQDLGAGPAALEKLSAQGTRFTACKNALAANHMEKFDLIPLVEIVPAGVMELAKKHREGYAYIKP</sequence>
<dbReference type="EMBL" id="CP071444">
    <property type="protein sequence ID" value="QSX09465.1"/>
    <property type="molecule type" value="Genomic_DNA"/>
</dbReference>
<evidence type="ECO:0000313" key="2">
    <source>
        <dbReference type="Proteomes" id="UP000663499"/>
    </source>
</evidence>
<dbReference type="InterPro" id="IPR003787">
    <property type="entry name" value="Sulphur_relay_DsrE/F-like"/>
</dbReference>
<dbReference type="Proteomes" id="UP000663499">
    <property type="component" value="Chromosome"/>
</dbReference>
<dbReference type="Pfam" id="PF02635">
    <property type="entry name" value="DsrE"/>
    <property type="match status" value="1"/>
</dbReference>
<organism evidence="1 2">
    <name type="scientific">Alkalibacter rhizosphaerae</name>
    <dbReference type="NCBI Taxonomy" id="2815577"/>
    <lineage>
        <taxon>Bacteria</taxon>
        <taxon>Bacillati</taxon>
        <taxon>Bacillota</taxon>
        <taxon>Clostridia</taxon>
        <taxon>Eubacteriales</taxon>
        <taxon>Eubacteriaceae</taxon>
        <taxon>Alkalibacter</taxon>
    </lineage>
</organism>
<dbReference type="PANTHER" id="PTHR37691:SF1">
    <property type="entry name" value="BLR3518 PROTEIN"/>
    <property type="match status" value="1"/>
</dbReference>
<evidence type="ECO:0000313" key="1">
    <source>
        <dbReference type="EMBL" id="QSX09465.1"/>
    </source>
</evidence>
<dbReference type="InterPro" id="IPR027396">
    <property type="entry name" value="DsrEFH-like"/>
</dbReference>
<proteinExistence type="predicted"/>
<name>A0A974XIN5_9FIRM</name>
<keyword evidence="2" id="KW-1185">Reference proteome</keyword>
<dbReference type="RefSeq" id="WP_207300800.1">
    <property type="nucleotide sequence ID" value="NZ_CP071444.1"/>
</dbReference>
<dbReference type="PANTHER" id="PTHR37691">
    <property type="entry name" value="BLR3518 PROTEIN"/>
    <property type="match status" value="1"/>
</dbReference>
<protein>
    <submittedName>
        <fullName evidence="1">DsrE family protein</fullName>
    </submittedName>
</protein>
<reference evidence="1" key="1">
    <citation type="submission" date="2021-03" db="EMBL/GenBank/DDBJ databases">
        <title>Alkalibacter marinus sp. nov., isolated from tidal flat sediment.</title>
        <authorList>
            <person name="Namirimu T."/>
            <person name="Yang J.-A."/>
            <person name="Yang S.-H."/>
            <person name="Kim Y.-J."/>
            <person name="Kwon K.K."/>
        </authorList>
    </citation>
    <scope>NUCLEOTIDE SEQUENCE</scope>
    <source>
        <strain evidence="1">ES005</strain>
    </source>
</reference>
<dbReference type="AlphaFoldDB" id="A0A974XIN5"/>
<dbReference type="KEGG" id="alka:J0B03_05220"/>
<gene>
    <name evidence="1" type="ORF">J0B03_05220</name>
</gene>
<accession>A0A974XIN5</accession>